<evidence type="ECO:0000256" key="1">
    <source>
        <dbReference type="ARBA" id="ARBA00004651"/>
    </source>
</evidence>
<evidence type="ECO:0000256" key="3">
    <source>
        <dbReference type="ARBA" id="ARBA00022692"/>
    </source>
</evidence>
<dbReference type="GO" id="GO:0044341">
    <property type="term" value="P:sodium-dependent phosphate transport"/>
    <property type="evidence" value="ECO:0007669"/>
    <property type="project" value="InterPro"/>
</dbReference>
<dbReference type="Pfam" id="PF02690">
    <property type="entry name" value="Na_Pi_cotrans"/>
    <property type="match status" value="2"/>
</dbReference>
<feature type="transmembrane region" description="Helical" evidence="6">
    <location>
        <begin position="283"/>
        <end position="306"/>
    </location>
</feature>
<evidence type="ECO:0000313" key="8">
    <source>
        <dbReference type="Proteomes" id="UP000318294"/>
    </source>
</evidence>
<dbReference type="NCBIfam" id="NF037997">
    <property type="entry name" value="Na_Pi_symport"/>
    <property type="match status" value="1"/>
</dbReference>
<dbReference type="InterPro" id="IPR004633">
    <property type="entry name" value="NaPi_cotrn-rel/YqeW-like"/>
</dbReference>
<organism evidence="7 8">
    <name type="scientific">Tepidimonas charontis</name>
    <dbReference type="NCBI Taxonomy" id="2267262"/>
    <lineage>
        <taxon>Bacteria</taxon>
        <taxon>Pseudomonadati</taxon>
        <taxon>Pseudomonadota</taxon>
        <taxon>Betaproteobacteria</taxon>
        <taxon>Burkholderiales</taxon>
        <taxon>Tepidimonas</taxon>
    </lineage>
</organism>
<keyword evidence="8" id="KW-1185">Reference proteome</keyword>
<dbReference type="PANTHER" id="PTHR10010:SF46">
    <property type="entry name" value="SODIUM-DEPENDENT PHOSPHATE TRANSPORT PROTEIN 2B"/>
    <property type="match status" value="1"/>
</dbReference>
<feature type="transmembrane region" description="Helical" evidence="6">
    <location>
        <begin position="214"/>
        <end position="237"/>
    </location>
</feature>
<accession>A0A554X762</accession>
<dbReference type="AlphaFoldDB" id="A0A554X762"/>
<evidence type="ECO:0000256" key="5">
    <source>
        <dbReference type="ARBA" id="ARBA00023136"/>
    </source>
</evidence>
<keyword evidence="3 6" id="KW-0812">Transmembrane</keyword>
<feature type="transmembrane region" description="Helical" evidence="6">
    <location>
        <begin position="176"/>
        <end position="194"/>
    </location>
</feature>
<evidence type="ECO:0000256" key="6">
    <source>
        <dbReference type="SAM" id="Phobius"/>
    </source>
</evidence>
<feature type="transmembrane region" description="Helical" evidence="6">
    <location>
        <begin position="6"/>
        <end position="25"/>
    </location>
</feature>
<evidence type="ECO:0000313" key="7">
    <source>
        <dbReference type="EMBL" id="TSE31657.1"/>
    </source>
</evidence>
<keyword evidence="2" id="KW-1003">Cell membrane</keyword>
<feature type="transmembrane region" description="Helical" evidence="6">
    <location>
        <begin position="69"/>
        <end position="90"/>
    </location>
</feature>
<keyword evidence="5 6" id="KW-0472">Membrane</keyword>
<evidence type="ECO:0000256" key="4">
    <source>
        <dbReference type="ARBA" id="ARBA00022989"/>
    </source>
</evidence>
<dbReference type="GO" id="GO:0005886">
    <property type="term" value="C:plasma membrane"/>
    <property type="evidence" value="ECO:0007669"/>
    <property type="project" value="UniProtKB-SubCell"/>
</dbReference>
<protein>
    <submittedName>
        <fullName evidence="7">Na/Pi-cotransporter II-related protein</fullName>
    </submittedName>
</protein>
<comment type="caution">
    <text evidence="7">The sequence shown here is derived from an EMBL/GenBank/DDBJ whole genome shotgun (WGS) entry which is preliminary data.</text>
</comment>
<dbReference type="InterPro" id="IPR003841">
    <property type="entry name" value="Na/Pi_transpt"/>
</dbReference>
<feature type="transmembrane region" description="Helical" evidence="6">
    <location>
        <begin position="137"/>
        <end position="155"/>
    </location>
</feature>
<feature type="transmembrane region" description="Helical" evidence="6">
    <location>
        <begin position="249"/>
        <end position="271"/>
    </location>
</feature>
<reference evidence="7 8" key="1">
    <citation type="submission" date="2019-07" db="EMBL/GenBank/DDBJ databases">
        <title>Tepidimonas charontis SPSP-6 draft genome.</title>
        <authorList>
            <person name="Da Costa M.S."/>
            <person name="Froufe H.J.C."/>
            <person name="Egas C."/>
            <person name="Albuquerque L."/>
        </authorList>
    </citation>
    <scope>NUCLEOTIDE SEQUENCE [LARGE SCALE GENOMIC DNA]</scope>
    <source>
        <strain evidence="7 8">SPSP-6</strain>
    </source>
</reference>
<evidence type="ECO:0000256" key="2">
    <source>
        <dbReference type="ARBA" id="ARBA00022475"/>
    </source>
</evidence>
<sequence length="561" mass="57941">MNETALVVGLLGGVGLFLLGMELMTDGLRMAAGPALERLLAASTRTRWRGLAAGVLVTALVQSSSAVTVATIGFVNAGLLALGQALWVLFGANVGTTMTGWIVALLGFGFKIDALALPLVGVGVLLRLSGQGTRRAALGWALAGFGLLFLGIDWLKHAFDGVARQIELPPGGHWTAVLAQLLIGLVLTVLMQSSSASLTVALSAAQAGLISAPGAAAVVIGANIGTTVTAVLAALGATANARRAAAAHVLFNVLTGAVALALLPWLVQLILEAKRWLGLGEAPALTVALFHTTFNLMGVVLMWPLADRLGAWLQTRFRSAEEDEARPRHLDPTVLAVPTLALDALHAELQRLRAYAARALRGVFDLPPLRAGGAAAPAQAVRATLAHDRAVAHALQRAVAAFVVELQRSALSREVADRLPLLLRMARYAEVAVEQADEVAEALQPWEAPPPGLPQLELAAFGKRALALIDETQAANGTPESVQLAATEAEDAYAVLKAALLRAGASGQLDIDAMDAALRAASALRRGLQQATKAALLALAMQAPAAAQSSASLTSNASPLG</sequence>
<dbReference type="NCBIfam" id="TIGR00704">
    <property type="entry name" value="NaPi_cotrn_rel"/>
    <property type="match status" value="1"/>
</dbReference>
<dbReference type="EMBL" id="VJON01000044">
    <property type="protein sequence ID" value="TSE31657.1"/>
    <property type="molecule type" value="Genomic_DNA"/>
</dbReference>
<comment type="subcellular location">
    <subcellularLocation>
        <location evidence="1">Cell membrane</location>
        <topology evidence="1">Multi-pass membrane protein</topology>
    </subcellularLocation>
</comment>
<name>A0A554X762_9BURK</name>
<dbReference type="OrthoDB" id="9763003at2"/>
<dbReference type="PANTHER" id="PTHR10010">
    <property type="entry name" value="SOLUTE CARRIER FAMILY 34 SODIUM PHOSPHATE , MEMBER 2-RELATED"/>
    <property type="match status" value="1"/>
</dbReference>
<dbReference type="Proteomes" id="UP000318294">
    <property type="component" value="Unassembled WGS sequence"/>
</dbReference>
<keyword evidence="4 6" id="KW-1133">Transmembrane helix</keyword>
<dbReference type="GO" id="GO:0005436">
    <property type="term" value="F:sodium:phosphate symporter activity"/>
    <property type="evidence" value="ECO:0007669"/>
    <property type="project" value="InterPro"/>
</dbReference>
<proteinExistence type="predicted"/>
<gene>
    <name evidence="7" type="ORF">Tchar_02260</name>
</gene>
<dbReference type="RefSeq" id="WP_144329125.1">
    <property type="nucleotide sequence ID" value="NZ_VJON01000044.1"/>
</dbReference>
<feature type="transmembrane region" description="Helical" evidence="6">
    <location>
        <begin position="102"/>
        <end position="125"/>
    </location>
</feature>